<evidence type="ECO:0000313" key="3">
    <source>
        <dbReference type="EMBL" id="UUF08794.1"/>
    </source>
</evidence>
<gene>
    <name evidence="2" type="ORF">J0J69_12105</name>
    <name evidence="3" type="ORF">J0J70_01855</name>
</gene>
<accession>A0A9Q9CH04</accession>
<keyword evidence="4" id="KW-1185">Reference proteome</keyword>
<evidence type="ECO:0000313" key="2">
    <source>
        <dbReference type="EMBL" id="UUF05763.1"/>
    </source>
</evidence>
<reference evidence="3 4" key="1">
    <citation type="submission" date="2021-03" db="EMBL/GenBank/DDBJ databases">
        <title>Comparative Genomics and Metabolomics in the genus Turicibacter.</title>
        <authorList>
            <person name="Maki J."/>
            <person name="Looft T."/>
        </authorList>
    </citation>
    <scope>NUCLEOTIDE SEQUENCE</scope>
    <source>
        <strain evidence="3">ISU324</strain>
        <strain evidence="2 4">MMM721</strain>
    </source>
</reference>
<feature type="signal peptide" evidence="1">
    <location>
        <begin position="1"/>
        <end position="22"/>
    </location>
</feature>
<dbReference type="EMBL" id="CP071249">
    <property type="protein sequence ID" value="UUF05763.1"/>
    <property type="molecule type" value="Genomic_DNA"/>
</dbReference>
<dbReference type="RefSeq" id="WP_212724911.1">
    <property type="nucleotide sequence ID" value="NZ_CP071249.1"/>
</dbReference>
<dbReference type="AlphaFoldDB" id="A0A9Q9CH04"/>
<dbReference type="Proteomes" id="UP001058016">
    <property type="component" value="Chromosome"/>
</dbReference>
<dbReference type="Proteomes" id="UP001058072">
    <property type="component" value="Chromosome"/>
</dbReference>
<evidence type="ECO:0000256" key="1">
    <source>
        <dbReference type="SAM" id="SignalP"/>
    </source>
</evidence>
<feature type="chain" id="PRO_5040209277" evidence="1">
    <location>
        <begin position="23"/>
        <end position="124"/>
    </location>
</feature>
<name>A0A9Q9CH04_9FIRM</name>
<evidence type="ECO:0000313" key="5">
    <source>
        <dbReference type="Proteomes" id="UP001058072"/>
    </source>
</evidence>
<evidence type="ECO:0000313" key="4">
    <source>
        <dbReference type="Proteomes" id="UP001058016"/>
    </source>
</evidence>
<dbReference type="EMBL" id="CP071250">
    <property type="protein sequence ID" value="UUF08794.1"/>
    <property type="molecule type" value="Genomic_DNA"/>
</dbReference>
<proteinExistence type="predicted"/>
<sequence>MRVVWSILVCLCLVGCMNPKNKAIGVYDTSQLPSDFGGGEAYQIGMNQDGKPVFVNPDAAFKQIVTDYKDGFKAIQKEYYLFPITKLTWRRYGYYGWQLTHEDEEIIDQGYEISRFFEIYKNSF</sequence>
<organism evidence="3 5">
    <name type="scientific">Turicibacter bilis</name>
    <dbReference type="NCBI Taxonomy" id="2735723"/>
    <lineage>
        <taxon>Bacteria</taxon>
        <taxon>Bacillati</taxon>
        <taxon>Bacillota</taxon>
        <taxon>Erysipelotrichia</taxon>
        <taxon>Erysipelotrichales</taxon>
        <taxon>Turicibacteraceae</taxon>
        <taxon>Turicibacter</taxon>
    </lineage>
</organism>
<keyword evidence="1" id="KW-0732">Signal</keyword>
<protein>
    <submittedName>
        <fullName evidence="3">Uncharacterized protein</fullName>
    </submittedName>
</protein>